<dbReference type="Proteomes" id="UP000199727">
    <property type="component" value="Unassembled WGS sequence"/>
</dbReference>
<evidence type="ECO:0000256" key="1">
    <source>
        <dbReference type="SAM" id="Phobius"/>
    </source>
</evidence>
<reference evidence="3 4" key="1">
    <citation type="submission" date="2017-06" db="EMBL/GenBank/DDBJ databases">
        <title>Global population genomics of the pathogenic fungus Cryptococcus neoformans var. grubii.</title>
        <authorList>
            <person name="Cuomo C."/>
            <person name="Litvintseva A."/>
            <person name="Chen Y."/>
            <person name="Young S."/>
            <person name="Zeng Q."/>
            <person name="Chapman S."/>
            <person name="Gujja S."/>
            <person name="Saif S."/>
            <person name="Birren B."/>
        </authorList>
    </citation>
    <scope>NUCLEOTIDE SEQUENCE [LARGE SCALE GENOMIC DNA]</scope>
    <source>
        <strain evidence="3 4">Tu259-1</strain>
    </source>
</reference>
<dbReference type="InterPro" id="IPR052061">
    <property type="entry name" value="PTE-AB_protein"/>
</dbReference>
<dbReference type="EMBL" id="AMKT01000078">
    <property type="protein sequence ID" value="OXG13715.1"/>
    <property type="molecule type" value="Genomic_DNA"/>
</dbReference>
<feature type="transmembrane region" description="Helical" evidence="1">
    <location>
        <begin position="61"/>
        <end position="81"/>
    </location>
</feature>
<keyword evidence="1" id="KW-1133">Transmembrane helix</keyword>
<sequence length="316" mass="34655">MPIRTFIPGLSLRLRPQARLQSTRSAKSYTTAEAHIPHGHAHHGHHAQRVPYKKPSALRKWGVRFALAIAFPTTYILGAAFPPQLVLLIFPRFSPPPPHKDSARGKAHTNDVEQCMQGLQLVERMRKEIQGGAEWYETRPYDKYDPQKVHNSLTAGTLRGPGKLAIPPILFAKKDESEAIAIIHLGRALCGHDGIVHGGLLATVMDETLGRNALLNLPSRIGVTANLNINYRSPCMADQFVVVRTKLVELKGRKCVAEAKMETLSGEIVADAKALFIEPKWAQFLASSGVTEAMGRPIPQSENAPGLMDAGVEKIV</sequence>
<evidence type="ECO:0000313" key="3">
    <source>
        <dbReference type="EMBL" id="OXG13715.1"/>
    </source>
</evidence>
<dbReference type="PANTHER" id="PTHR47260:SF1">
    <property type="entry name" value="UPF0644 PROTEIN PB2B4.06"/>
    <property type="match status" value="1"/>
</dbReference>
<name>A0A854Q708_CRYNE</name>
<organism evidence="3 4">
    <name type="scientific">Cryptococcus neoformans Tu259-1</name>
    <dbReference type="NCBI Taxonomy" id="1230072"/>
    <lineage>
        <taxon>Eukaryota</taxon>
        <taxon>Fungi</taxon>
        <taxon>Dikarya</taxon>
        <taxon>Basidiomycota</taxon>
        <taxon>Agaricomycotina</taxon>
        <taxon>Tremellomycetes</taxon>
        <taxon>Tremellales</taxon>
        <taxon>Cryptococcaceae</taxon>
        <taxon>Cryptococcus</taxon>
        <taxon>Cryptococcus neoformans species complex</taxon>
    </lineage>
</organism>
<keyword evidence="1" id="KW-0812">Transmembrane</keyword>
<dbReference type="CDD" id="cd03443">
    <property type="entry name" value="PaaI_thioesterase"/>
    <property type="match status" value="1"/>
</dbReference>
<gene>
    <name evidence="3" type="ORF">C361_05855</name>
</gene>
<feature type="domain" description="Thioesterase" evidence="2">
    <location>
        <begin position="194"/>
        <end position="267"/>
    </location>
</feature>
<keyword evidence="1" id="KW-0472">Membrane</keyword>
<dbReference type="InterPro" id="IPR006683">
    <property type="entry name" value="Thioestr_dom"/>
</dbReference>
<evidence type="ECO:0000313" key="4">
    <source>
        <dbReference type="Proteomes" id="UP000199727"/>
    </source>
</evidence>
<dbReference type="InterPro" id="IPR029069">
    <property type="entry name" value="HotDog_dom_sf"/>
</dbReference>
<dbReference type="SUPFAM" id="SSF54637">
    <property type="entry name" value="Thioesterase/thiol ester dehydrase-isomerase"/>
    <property type="match status" value="1"/>
</dbReference>
<dbReference type="OrthoDB" id="506431at2759"/>
<dbReference type="AlphaFoldDB" id="A0A854Q708"/>
<accession>A0A854Q708</accession>
<dbReference type="Pfam" id="PF03061">
    <property type="entry name" value="4HBT"/>
    <property type="match status" value="1"/>
</dbReference>
<comment type="caution">
    <text evidence="3">The sequence shown here is derived from an EMBL/GenBank/DDBJ whole genome shotgun (WGS) entry which is preliminary data.</text>
</comment>
<protein>
    <submittedName>
        <fullName evidence="3">Mitochondrial protein</fullName>
    </submittedName>
</protein>
<proteinExistence type="predicted"/>
<dbReference type="Gene3D" id="3.10.129.10">
    <property type="entry name" value="Hotdog Thioesterase"/>
    <property type="match status" value="1"/>
</dbReference>
<dbReference type="PANTHER" id="PTHR47260">
    <property type="entry name" value="UPF0644 PROTEIN PB2B4.06"/>
    <property type="match status" value="1"/>
</dbReference>
<evidence type="ECO:0000259" key="2">
    <source>
        <dbReference type="Pfam" id="PF03061"/>
    </source>
</evidence>